<dbReference type="OrthoDB" id="3265188at2759"/>
<sequence>MIPRGNASSSAFNVPMALHLSGEQTGGFNPKHAKSRNSRNVQEAEKFILGPMPIQDFLDAFLEDSASDEKKTTCVRAGMLSMPYHSAVRKPQISRNLWYVHRCSGPSSCLMAMITSCPFKLTALRSSTKYKSRCPGFSFQNTSARIRHAQRLSSMKPDIICFASRHLDAVKSSSRRSRADLGYAALFIDVKPDPEQDFFTDPPPDADADALDSHQFILNIDDEDTRQQASRALGQHISYVTEVCARQHRTFCYSISMAGSLARLIRWDRSGAIVTESFDIREHPGHLCEFLWRFSQVSDVERGYDPTVGPAGEGEERLFREAITTYVKLQLDVEEDELRQAVREHYKRGAVSAIHVTVKDDDGYHNRRFIVSRPMMSPLWLVGRGTRGYWAVDADSHQVVFLKDTWRYDGEDDDREGNILDGLNDLGVRYVPTVLCHGDVPKDALEQLERNDPGMWFLLFRYMYIDV</sequence>
<dbReference type="PANTHER" id="PTHR38248:SF2">
    <property type="entry name" value="FUNK1 11"/>
    <property type="match status" value="1"/>
</dbReference>
<reference evidence="2 3" key="1">
    <citation type="submission" date="2016-03" db="EMBL/GenBank/DDBJ databases">
        <title>Whole genome sequencing of Grifola frondosa 9006-11.</title>
        <authorList>
            <person name="Min B."/>
            <person name="Park H."/>
            <person name="Kim J.-G."/>
            <person name="Cho H."/>
            <person name="Oh Y.-L."/>
            <person name="Kong W.-S."/>
            <person name="Choi I.-G."/>
        </authorList>
    </citation>
    <scope>NUCLEOTIDE SEQUENCE [LARGE SCALE GENOMIC DNA]</scope>
    <source>
        <strain evidence="2 3">9006-11</strain>
    </source>
</reference>
<dbReference type="Proteomes" id="UP000092993">
    <property type="component" value="Unassembled WGS sequence"/>
</dbReference>
<keyword evidence="3" id="KW-1185">Reference proteome</keyword>
<proteinExistence type="predicted"/>
<dbReference type="AlphaFoldDB" id="A0A1C7M3S5"/>
<feature type="domain" description="Fungal-type protein kinase" evidence="1">
    <location>
        <begin position="223"/>
        <end position="441"/>
    </location>
</feature>
<organism evidence="2 3">
    <name type="scientific">Grifola frondosa</name>
    <name type="common">Maitake</name>
    <name type="synonym">Polyporus frondosus</name>
    <dbReference type="NCBI Taxonomy" id="5627"/>
    <lineage>
        <taxon>Eukaryota</taxon>
        <taxon>Fungi</taxon>
        <taxon>Dikarya</taxon>
        <taxon>Basidiomycota</taxon>
        <taxon>Agaricomycotina</taxon>
        <taxon>Agaricomycetes</taxon>
        <taxon>Polyporales</taxon>
        <taxon>Grifolaceae</taxon>
        <taxon>Grifola</taxon>
    </lineage>
</organism>
<dbReference type="InterPro" id="IPR040976">
    <property type="entry name" value="Pkinase_fungal"/>
</dbReference>
<comment type="caution">
    <text evidence="2">The sequence shown here is derived from an EMBL/GenBank/DDBJ whole genome shotgun (WGS) entry which is preliminary data.</text>
</comment>
<dbReference type="Pfam" id="PF17667">
    <property type="entry name" value="Pkinase_fungal"/>
    <property type="match status" value="1"/>
</dbReference>
<evidence type="ECO:0000313" key="2">
    <source>
        <dbReference type="EMBL" id="OBZ71157.1"/>
    </source>
</evidence>
<name>A0A1C7M3S5_GRIFR</name>
<gene>
    <name evidence="2" type="ORF">A0H81_08678</name>
</gene>
<evidence type="ECO:0000313" key="3">
    <source>
        <dbReference type="Proteomes" id="UP000092993"/>
    </source>
</evidence>
<protein>
    <recommendedName>
        <fullName evidence="1">Fungal-type protein kinase domain-containing protein</fullName>
    </recommendedName>
</protein>
<dbReference type="PANTHER" id="PTHR38248">
    <property type="entry name" value="FUNK1 6"/>
    <property type="match status" value="1"/>
</dbReference>
<dbReference type="OMA" id="CASAICH"/>
<evidence type="ECO:0000259" key="1">
    <source>
        <dbReference type="Pfam" id="PF17667"/>
    </source>
</evidence>
<dbReference type="EMBL" id="LUGG01000011">
    <property type="protein sequence ID" value="OBZ71157.1"/>
    <property type="molecule type" value="Genomic_DNA"/>
</dbReference>
<accession>A0A1C7M3S5</accession>